<gene>
    <name evidence="2" type="ORF">BTN92_02335</name>
</gene>
<dbReference type="RefSeq" id="WP_077151211.1">
    <property type="nucleotide sequence ID" value="NZ_CABMMO010000002.1"/>
</dbReference>
<accession>A0A1V2ULL1</accession>
<dbReference type="Pfam" id="PF06197">
    <property type="entry name" value="DUF998"/>
    <property type="match status" value="1"/>
</dbReference>
<feature type="transmembrane region" description="Helical" evidence="1">
    <location>
        <begin position="53"/>
        <end position="74"/>
    </location>
</feature>
<organism evidence="2 3">
    <name type="scientific">Enterococcus mundtii</name>
    <dbReference type="NCBI Taxonomy" id="53346"/>
    <lineage>
        <taxon>Bacteria</taxon>
        <taxon>Bacillati</taxon>
        <taxon>Bacillota</taxon>
        <taxon>Bacilli</taxon>
        <taxon>Lactobacillales</taxon>
        <taxon>Enterococcaceae</taxon>
        <taxon>Enterococcus</taxon>
    </lineage>
</organism>
<proteinExistence type="predicted"/>
<dbReference type="OrthoDB" id="2067339at2"/>
<dbReference type="STRING" id="53346.A5802_002601"/>
<feature type="transmembrane region" description="Helical" evidence="1">
    <location>
        <begin position="192"/>
        <end position="209"/>
    </location>
</feature>
<protein>
    <recommendedName>
        <fullName evidence="4">DUF998 domain-containing protein</fullName>
    </recommendedName>
</protein>
<dbReference type="InterPro" id="IPR009339">
    <property type="entry name" value="DUF998"/>
</dbReference>
<keyword evidence="1" id="KW-0812">Transmembrane</keyword>
<evidence type="ECO:0000313" key="3">
    <source>
        <dbReference type="Proteomes" id="UP000189299"/>
    </source>
</evidence>
<dbReference type="EMBL" id="MSTR01000002">
    <property type="protein sequence ID" value="ONN44280.1"/>
    <property type="molecule type" value="Genomic_DNA"/>
</dbReference>
<sequence>MVFLRRYGLYFLFLGVLSDFSTPYILGLFYPGLDQLRLPISVFGDVTSPVRTFFLVCSFFSGIFFSLSLPALYSSFEKVSTHLAKWLVVSLGFYAIGDCLFTGLFSLNTQATSWDFSTWVHNVGSSLGYSGFLLFPVFALLLYRKEANQPISRVYIVLISFSLLSAMIYGLARIPVLNHLPLLDKLGFCQRLSYFFNYLTIVSVGTNQLKRVTK</sequence>
<evidence type="ECO:0008006" key="4">
    <source>
        <dbReference type="Google" id="ProtNLM"/>
    </source>
</evidence>
<feature type="transmembrane region" description="Helical" evidence="1">
    <location>
        <begin position="154"/>
        <end position="172"/>
    </location>
</feature>
<keyword evidence="1" id="KW-0472">Membrane</keyword>
<dbReference type="AlphaFoldDB" id="A0A1V2ULL1"/>
<feature type="transmembrane region" description="Helical" evidence="1">
    <location>
        <begin position="86"/>
        <end position="107"/>
    </location>
</feature>
<keyword evidence="1" id="KW-1133">Transmembrane helix</keyword>
<feature type="transmembrane region" description="Helical" evidence="1">
    <location>
        <begin position="119"/>
        <end position="142"/>
    </location>
</feature>
<dbReference type="Proteomes" id="UP000189299">
    <property type="component" value="Unassembled WGS sequence"/>
</dbReference>
<name>A0A1V2ULL1_ENTMU</name>
<feature type="transmembrane region" description="Helical" evidence="1">
    <location>
        <begin position="7"/>
        <end position="33"/>
    </location>
</feature>
<reference evidence="2 3" key="1">
    <citation type="submission" date="2016-12" db="EMBL/GenBank/DDBJ databases">
        <authorList>
            <person name="Song W.-J."/>
            <person name="Kurnit D.M."/>
        </authorList>
    </citation>
    <scope>NUCLEOTIDE SEQUENCE [LARGE SCALE GENOMIC DNA]</scope>
    <source>
        <strain evidence="2 3">CGB1038-1_S1</strain>
    </source>
</reference>
<comment type="caution">
    <text evidence="2">The sequence shown here is derived from an EMBL/GenBank/DDBJ whole genome shotgun (WGS) entry which is preliminary data.</text>
</comment>
<evidence type="ECO:0000313" key="2">
    <source>
        <dbReference type="EMBL" id="ONN44280.1"/>
    </source>
</evidence>
<evidence type="ECO:0000256" key="1">
    <source>
        <dbReference type="SAM" id="Phobius"/>
    </source>
</evidence>